<gene>
    <name evidence="2" type="primary">jg24013</name>
    <name evidence="2" type="ORF">PAEG_LOCUS24330</name>
</gene>
<dbReference type="Proteomes" id="UP000838756">
    <property type="component" value="Unassembled WGS sequence"/>
</dbReference>
<feature type="region of interest" description="Disordered" evidence="1">
    <location>
        <begin position="86"/>
        <end position="106"/>
    </location>
</feature>
<sequence length="106" mass="11949">MRNSLSPVRRHETLVHGHRHMGQPPPAATPGRTLQPHDKPVQPHGALYFFNLFYVFIEANNTCYVFKTKSLPCDTRIAPLHRHQHIGQLPPAGTPGHTLQAHDKPL</sequence>
<evidence type="ECO:0000256" key="1">
    <source>
        <dbReference type="SAM" id="MobiDB-lite"/>
    </source>
</evidence>
<comment type="caution">
    <text evidence="2">The sequence shown here is derived from an EMBL/GenBank/DDBJ whole genome shotgun (WGS) entry which is preliminary data.</text>
</comment>
<organism evidence="2 3">
    <name type="scientific">Pararge aegeria aegeria</name>
    <dbReference type="NCBI Taxonomy" id="348720"/>
    <lineage>
        <taxon>Eukaryota</taxon>
        <taxon>Metazoa</taxon>
        <taxon>Ecdysozoa</taxon>
        <taxon>Arthropoda</taxon>
        <taxon>Hexapoda</taxon>
        <taxon>Insecta</taxon>
        <taxon>Pterygota</taxon>
        <taxon>Neoptera</taxon>
        <taxon>Endopterygota</taxon>
        <taxon>Lepidoptera</taxon>
        <taxon>Glossata</taxon>
        <taxon>Ditrysia</taxon>
        <taxon>Papilionoidea</taxon>
        <taxon>Nymphalidae</taxon>
        <taxon>Satyrinae</taxon>
        <taxon>Satyrini</taxon>
        <taxon>Parargina</taxon>
        <taxon>Pararge</taxon>
    </lineage>
</organism>
<accession>A0A8S4S9T3</accession>
<evidence type="ECO:0000313" key="2">
    <source>
        <dbReference type="EMBL" id="CAH2263189.1"/>
    </source>
</evidence>
<protein>
    <submittedName>
        <fullName evidence="2">Jg24013 protein</fullName>
    </submittedName>
</protein>
<keyword evidence="3" id="KW-1185">Reference proteome</keyword>
<evidence type="ECO:0000313" key="3">
    <source>
        <dbReference type="Proteomes" id="UP000838756"/>
    </source>
</evidence>
<name>A0A8S4S9T3_9NEOP</name>
<feature type="region of interest" description="Disordered" evidence="1">
    <location>
        <begin position="1"/>
        <end position="39"/>
    </location>
</feature>
<reference evidence="2" key="1">
    <citation type="submission" date="2022-03" db="EMBL/GenBank/DDBJ databases">
        <authorList>
            <person name="Lindestad O."/>
        </authorList>
    </citation>
    <scope>NUCLEOTIDE SEQUENCE</scope>
</reference>
<dbReference type="EMBL" id="CAKXAJ010026227">
    <property type="protein sequence ID" value="CAH2263189.1"/>
    <property type="molecule type" value="Genomic_DNA"/>
</dbReference>
<proteinExistence type="predicted"/>
<dbReference type="AlphaFoldDB" id="A0A8S4S9T3"/>